<keyword evidence="5" id="KW-0964">Secreted</keyword>
<feature type="disulfide bond" evidence="14">
    <location>
        <begin position="47"/>
        <end position="54"/>
    </location>
</feature>
<evidence type="ECO:0000256" key="3">
    <source>
        <dbReference type="ARBA" id="ARBA00004613"/>
    </source>
</evidence>
<evidence type="ECO:0000256" key="9">
    <source>
        <dbReference type="ARBA" id="ARBA00022989"/>
    </source>
</evidence>
<evidence type="ECO:0000256" key="10">
    <source>
        <dbReference type="ARBA" id="ARBA00023136"/>
    </source>
</evidence>
<dbReference type="EMBL" id="MNUE01000007">
    <property type="protein sequence ID" value="OJD37494.1"/>
    <property type="molecule type" value="Genomic_DNA"/>
</dbReference>
<dbReference type="Proteomes" id="UP000183809">
    <property type="component" value="Unassembled WGS sequence"/>
</dbReference>
<keyword evidence="19" id="KW-1185">Reference proteome</keyword>
<feature type="disulfide bond" evidence="14">
    <location>
        <begin position="56"/>
        <end position="89"/>
    </location>
</feature>
<dbReference type="PANTHER" id="PTHR33048:SF160">
    <property type="entry name" value="SAT4 FAMILY MEMBRANE PROTEIN"/>
    <property type="match status" value="1"/>
</dbReference>
<evidence type="ECO:0000259" key="17">
    <source>
        <dbReference type="PROSITE" id="PS52012"/>
    </source>
</evidence>
<organism evidence="18 19">
    <name type="scientific">Diplodia corticola</name>
    <dbReference type="NCBI Taxonomy" id="236234"/>
    <lineage>
        <taxon>Eukaryota</taxon>
        <taxon>Fungi</taxon>
        <taxon>Dikarya</taxon>
        <taxon>Ascomycota</taxon>
        <taxon>Pezizomycotina</taxon>
        <taxon>Dothideomycetes</taxon>
        <taxon>Dothideomycetes incertae sedis</taxon>
        <taxon>Botryosphaeriales</taxon>
        <taxon>Botryosphaeriaceae</taxon>
        <taxon>Diplodia</taxon>
    </lineage>
</organism>
<feature type="disulfide bond" evidence="14">
    <location>
        <begin position="33"/>
        <end position="73"/>
    </location>
</feature>
<feature type="transmembrane region" description="Helical" evidence="15">
    <location>
        <begin position="102"/>
        <end position="123"/>
    </location>
</feature>
<accession>A0A1J9R7I0</accession>
<name>A0A1J9R7I0_9PEZI</name>
<feature type="transmembrane region" description="Helical" evidence="15">
    <location>
        <begin position="295"/>
        <end position="313"/>
    </location>
</feature>
<comment type="similarity">
    <text evidence="4">Belongs to the RBT5 family.</text>
</comment>
<gene>
    <name evidence="18" type="ORF">BKCO1_70002</name>
</gene>
<feature type="transmembrane region" description="Helical" evidence="15">
    <location>
        <begin position="333"/>
        <end position="356"/>
    </location>
</feature>
<feature type="chain" id="PRO_5013199124" evidence="16">
    <location>
        <begin position="19"/>
        <end position="463"/>
    </location>
</feature>
<protein>
    <submittedName>
        <fullName evidence="18">Cfem domain-containing protein</fullName>
    </submittedName>
</protein>
<feature type="disulfide bond" evidence="14">
    <location>
        <begin position="37"/>
        <end position="68"/>
    </location>
</feature>
<dbReference type="RefSeq" id="XP_020133633.1">
    <property type="nucleotide sequence ID" value="XM_020278651.1"/>
</dbReference>
<keyword evidence="7 15" id="KW-0812">Transmembrane</keyword>
<dbReference type="OrthoDB" id="2496787at2759"/>
<keyword evidence="11 14" id="KW-1015">Disulfide bond</keyword>
<evidence type="ECO:0000256" key="5">
    <source>
        <dbReference type="ARBA" id="ARBA00022525"/>
    </source>
</evidence>
<dbReference type="Pfam" id="PF20684">
    <property type="entry name" value="Fung_rhodopsin"/>
    <property type="match status" value="1"/>
</dbReference>
<reference evidence="18 19" key="1">
    <citation type="submission" date="2016-10" db="EMBL/GenBank/DDBJ databases">
        <title>Proteomics and genomics reveal pathogen-plant mechanisms compatible with a hemibiotrophic lifestyle of Diplodia corticola.</title>
        <authorList>
            <person name="Fernandes I."/>
            <person name="De Jonge R."/>
            <person name="Van De Peer Y."/>
            <person name="Devreese B."/>
            <person name="Alves A."/>
            <person name="Esteves A.C."/>
        </authorList>
    </citation>
    <scope>NUCLEOTIDE SEQUENCE [LARGE SCALE GENOMIC DNA]</scope>
    <source>
        <strain evidence="18 19">CBS 112549</strain>
    </source>
</reference>
<keyword evidence="10 15" id="KW-0472">Membrane</keyword>
<feature type="transmembrane region" description="Helical" evidence="15">
    <location>
        <begin position="211"/>
        <end position="233"/>
    </location>
</feature>
<evidence type="ECO:0000256" key="15">
    <source>
        <dbReference type="SAM" id="Phobius"/>
    </source>
</evidence>
<keyword evidence="8 16" id="KW-0732">Signal</keyword>
<evidence type="ECO:0000256" key="2">
    <source>
        <dbReference type="ARBA" id="ARBA00004589"/>
    </source>
</evidence>
<evidence type="ECO:0000256" key="14">
    <source>
        <dbReference type="PROSITE-ProRule" id="PRU01356"/>
    </source>
</evidence>
<comment type="similarity">
    <text evidence="13">Belongs to the SAT4 family.</text>
</comment>
<dbReference type="GO" id="GO:0005576">
    <property type="term" value="C:extracellular region"/>
    <property type="evidence" value="ECO:0007669"/>
    <property type="project" value="UniProtKB-SubCell"/>
</dbReference>
<dbReference type="STRING" id="236234.A0A1J9R7I0"/>
<keyword evidence="12" id="KW-0449">Lipoprotein</keyword>
<dbReference type="InterPro" id="IPR049326">
    <property type="entry name" value="Rhodopsin_dom_fungi"/>
</dbReference>
<evidence type="ECO:0000256" key="6">
    <source>
        <dbReference type="ARBA" id="ARBA00022622"/>
    </source>
</evidence>
<feature type="transmembrane region" description="Helical" evidence="15">
    <location>
        <begin position="264"/>
        <end position="283"/>
    </location>
</feature>
<evidence type="ECO:0000256" key="11">
    <source>
        <dbReference type="ARBA" id="ARBA00023157"/>
    </source>
</evidence>
<keyword evidence="6" id="KW-0336">GPI-anchor</keyword>
<keyword evidence="9 15" id="KW-1133">Transmembrane helix</keyword>
<keyword evidence="6" id="KW-0325">Glycoprotein</keyword>
<evidence type="ECO:0000313" key="18">
    <source>
        <dbReference type="EMBL" id="OJD37494.1"/>
    </source>
</evidence>
<evidence type="ECO:0000256" key="13">
    <source>
        <dbReference type="ARBA" id="ARBA00038359"/>
    </source>
</evidence>
<feature type="transmembrane region" description="Helical" evidence="15">
    <location>
        <begin position="135"/>
        <end position="155"/>
    </location>
</feature>
<dbReference type="Pfam" id="PF05730">
    <property type="entry name" value="CFEM"/>
    <property type="match status" value="1"/>
</dbReference>
<evidence type="ECO:0000256" key="4">
    <source>
        <dbReference type="ARBA" id="ARBA00010031"/>
    </source>
</evidence>
<evidence type="ECO:0000256" key="16">
    <source>
        <dbReference type="SAM" id="SignalP"/>
    </source>
</evidence>
<evidence type="ECO:0000256" key="8">
    <source>
        <dbReference type="ARBA" id="ARBA00022729"/>
    </source>
</evidence>
<dbReference type="InterPro" id="IPR008427">
    <property type="entry name" value="Extracellular_membr_CFEM_dom"/>
</dbReference>
<dbReference type="InterPro" id="IPR052337">
    <property type="entry name" value="SAT4-like"/>
</dbReference>
<dbReference type="PROSITE" id="PS52012">
    <property type="entry name" value="CFEM"/>
    <property type="match status" value="1"/>
</dbReference>
<feature type="domain" description="CFEM" evidence="17">
    <location>
        <begin position="6"/>
        <end position="116"/>
    </location>
</feature>
<comment type="subcellular location">
    <subcellularLocation>
        <location evidence="2">Membrane</location>
        <topology evidence="2">Lipid-anchor</topology>
        <topology evidence="2">GPI-anchor</topology>
    </subcellularLocation>
    <subcellularLocation>
        <location evidence="1">Membrane</location>
        <topology evidence="1">Multi-pass membrane protein</topology>
    </subcellularLocation>
    <subcellularLocation>
        <location evidence="3">Secreted</location>
    </subcellularLocation>
</comment>
<evidence type="ECO:0000256" key="12">
    <source>
        <dbReference type="ARBA" id="ARBA00023288"/>
    </source>
</evidence>
<dbReference type="PANTHER" id="PTHR33048">
    <property type="entry name" value="PTH11-LIKE INTEGRAL MEMBRANE PROTEIN (AFU_ORTHOLOGUE AFUA_5G11245)"/>
    <property type="match status" value="1"/>
</dbReference>
<dbReference type="GeneID" id="31018912"/>
<dbReference type="GO" id="GO:0098552">
    <property type="term" value="C:side of membrane"/>
    <property type="evidence" value="ECO:0007669"/>
    <property type="project" value="UniProtKB-KW"/>
</dbReference>
<feature type="signal peptide" evidence="16">
    <location>
        <begin position="1"/>
        <end position="18"/>
    </location>
</feature>
<sequence length="463" mass="50483">MQFLWLLVLVLSPLLALAQSNPLESVLEALPACGKTCLMYGIQQSECSATNVTCICTDAALKTYVEACSLAECSVKQALFTKNVTLTSCGAEHRDRTKHVSYIGVGGAIIALIAIFMRLLARLPALGGDFGWDDTVMLLTLPVMIPLSALSVVLADAGLGKDMWTVTPKDITHILYIYYFDESLYIASLSLVKISICCFYLRIFPDRRFRIYVYIVIFLCASYAITFVTAVSLQCNPVNQAWKHWDGESHGTCINLNALGWSSAAANIALDLVVMTLPLPQVLKLVLSARRKLHVMCMFSVGLFVTVVSMLRLKWMIQFANSMNVTWDYVPIGYWSTIEVHAGILCACLPAVRALLYKCFPRLRERGSTRSGKYGGTGGGSYFGNGMGSSRSGAIDTSTSIVQKVSKAGDEWVRLDEVESLEREGKGESVGTMTEGYYGAGRGRANVGNPPGIVVSATCYHAV</sequence>
<evidence type="ECO:0000256" key="1">
    <source>
        <dbReference type="ARBA" id="ARBA00004141"/>
    </source>
</evidence>
<proteinExistence type="inferred from homology"/>
<comment type="caution">
    <text evidence="14">Lacks conserved residue(s) required for the propagation of feature annotation.</text>
</comment>
<evidence type="ECO:0000313" key="19">
    <source>
        <dbReference type="Proteomes" id="UP000183809"/>
    </source>
</evidence>
<evidence type="ECO:0000256" key="7">
    <source>
        <dbReference type="ARBA" id="ARBA00022692"/>
    </source>
</evidence>
<comment type="caution">
    <text evidence="18">The sequence shown here is derived from an EMBL/GenBank/DDBJ whole genome shotgun (WGS) entry which is preliminary data.</text>
</comment>
<dbReference type="AlphaFoldDB" id="A0A1J9R7I0"/>